<dbReference type="EMBL" id="CP015839">
    <property type="protein sequence ID" value="ANG61868.1"/>
    <property type="molecule type" value="Genomic_DNA"/>
</dbReference>
<dbReference type="AlphaFoldDB" id="A0A1A9EW25"/>
<keyword evidence="1" id="KW-0805">Transcription regulation</keyword>
<keyword evidence="2" id="KW-0238">DNA-binding</keyword>
<keyword evidence="3" id="KW-0804">Transcription</keyword>
<dbReference type="GO" id="GO:0003700">
    <property type="term" value="F:DNA-binding transcription factor activity"/>
    <property type="evidence" value="ECO:0007669"/>
    <property type="project" value="InterPro"/>
</dbReference>
<dbReference type="Pfam" id="PF12833">
    <property type="entry name" value="HTH_18"/>
    <property type="match status" value="1"/>
</dbReference>
<protein>
    <recommendedName>
        <fullName evidence="4">HTH araC/xylS-type domain-containing protein</fullName>
    </recommendedName>
</protein>
<dbReference type="PROSITE" id="PS00041">
    <property type="entry name" value="HTH_ARAC_FAMILY_1"/>
    <property type="match status" value="1"/>
</dbReference>
<reference evidence="5 6" key="2">
    <citation type="journal article" date="2018" name="Int. J. Syst. Evol. Microbiol.">
        <title>Marinobacterium aestuarii sp. nov., a benzene-degrading marine bacterium isolated from estuary sediment.</title>
        <authorList>
            <person name="Bae S.S."/>
            <person name="Jung J."/>
            <person name="Chung D."/>
            <person name="Baek K."/>
        </authorList>
    </citation>
    <scope>NUCLEOTIDE SEQUENCE [LARGE SCALE GENOMIC DNA]</scope>
    <source>
        <strain evidence="5 6">ST58-10</strain>
    </source>
</reference>
<proteinExistence type="predicted"/>
<gene>
    <name evidence="5" type="ORF">A8C75_04800</name>
</gene>
<dbReference type="STRING" id="1821621.A8C75_04800"/>
<evidence type="ECO:0000259" key="4">
    <source>
        <dbReference type="PROSITE" id="PS01124"/>
    </source>
</evidence>
<dbReference type="InterPro" id="IPR050204">
    <property type="entry name" value="AraC_XylS_family_regulators"/>
</dbReference>
<reference evidence="6" key="1">
    <citation type="submission" date="2016-05" db="EMBL/GenBank/DDBJ databases">
        <authorList>
            <person name="Baek K."/>
            <person name="Yang S.-J."/>
        </authorList>
    </citation>
    <scope>NUCLEOTIDE SEQUENCE [LARGE SCALE GENOMIC DNA]</scope>
    <source>
        <strain evidence="6">ST58-10</strain>
    </source>
</reference>
<accession>A0A1A9EW25</accession>
<name>A0A1A9EW25_9GAMM</name>
<keyword evidence="6" id="KW-1185">Reference proteome</keyword>
<dbReference type="RefSeq" id="WP_067378878.1">
    <property type="nucleotide sequence ID" value="NZ_CP015839.1"/>
</dbReference>
<dbReference type="KEGG" id="mars:A8C75_04800"/>
<dbReference type="PANTHER" id="PTHR46796">
    <property type="entry name" value="HTH-TYPE TRANSCRIPTIONAL ACTIVATOR RHAS-RELATED"/>
    <property type="match status" value="1"/>
</dbReference>
<evidence type="ECO:0000256" key="1">
    <source>
        <dbReference type="ARBA" id="ARBA00023015"/>
    </source>
</evidence>
<dbReference type="SUPFAM" id="SSF46689">
    <property type="entry name" value="Homeodomain-like"/>
    <property type="match status" value="2"/>
</dbReference>
<organism evidence="5 6">
    <name type="scientific">Marinobacterium aestuarii</name>
    <dbReference type="NCBI Taxonomy" id="1821621"/>
    <lineage>
        <taxon>Bacteria</taxon>
        <taxon>Pseudomonadati</taxon>
        <taxon>Pseudomonadota</taxon>
        <taxon>Gammaproteobacteria</taxon>
        <taxon>Oceanospirillales</taxon>
        <taxon>Oceanospirillaceae</taxon>
        <taxon>Marinobacterium</taxon>
    </lineage>
</organism>
<dbReference type="PANTHER" id="PTHR46796:SF12">
    <property type="entry name" value="HTH-TYPE DNA-BINDING TRANSCRIPTIONAL ACTIVATOR EUTR"/>
    <property type="match status" value="1"/>
</dbReference>
<dbReference type="InterPro" id="IPR018060">
    <property type="entry name" value="HTH_AraC"/>
</dbReference>
<evidence type="ECO:0000313" key="5">
    <source>
        <dbReference type="EMBL" id="ANG61868.1"/>
    </source>
</evidence>
<sequence>MLGIQNLVEGRIKDAISTEILDAEGARSWMESICGPHYLKVKNTKSIRFRHVGNVLTSTTTAIGHIEYGTDVTVEIDDLQSSYSISLPVSGFQALEGPSLQAQSDITRGVIISPSTACRLHISGNCRKTLVRISRQAMETGLENLLRRPVTEPLVFQTQMDAAIGANSAWWRTIRHIENELRSTNGLYNSSHFIREMEQALIKGIIISQPNNYSQAIENATCTSMPAYLSRTIEFIKKHAHDDISIEDIEQAACVSRNKLYNDFKKYIGEPPTYHLKRIRLEGARQDILTDSANENISSIAMKWGFSHLGRFSVDYKKQFNESPSESIQRIKNATSF</sequence>
<dbReference type="Proteomes" id="UP000078070">
    <property type="component" value="Chromosome"/>
</dbReference>
<evidence type="ECO:0000256" key="2">
    <source>
        <dbReference type="ARBA" id="ARBA00023125"/>
    </source>
</evidence>
<dbReference type="Gene3D" id="1.10.10.60">
    <property type="entry name" value="Homeodomain-like"/>
    <property type="match status" value="1"/>
</dbReference>
<dbReference type="OrthoDB" id="6003540at2"/>
<evidence type="ECO:0000313" key="6">
    <source>
        <dbReference type="Proteomes" id="UP000078070"/>
    </source>
</evidence>
<dbReference type="SMART" id="SM00342">
    <property type="entry name" value="HTH_ARAC"/>
    <property type="match status" value="1"/>
</dbReference>
<dbReference type="InterPro" id="IPR035418">
    <property type="entry name" value="AraC-bd_2"/>
</dbReference>
<evidence type="ECO:0000256" key="3">
    <source>
        <dbReference type="ARBA" id="ARBA00023163"/>
    </source>
</evidence>
<dbReference type="GO" id="GO:0043565">
    <property type="term" value="F:sequence-specific DNA binding"/>
    <property type="evidence" value="ECO:0007669"/>
    <property type="project" value="InterPro"/>
</dbReference>
<dbReference type="Pfam" id="PF14525">
    <property type="entry name" value="AraC_binding_2"/>
    <property type="match status" value="1"/>
</dbReference>
<dbReference type="InterPro" id="IPR009057">
    <property type="entry name" value="Homeodomain-like_sf"/>
</dbReference>
<dbReference type="InterPro" id="IPR018062">
    <property type="entry name" value="HTH_AraC-typ_CS"/>
</dbReference>
<feature type="domain" description="HTH araC/xylS-type" evidence="4">
    <location>
        <begin position="230"/>
        <end position="330"/>
    </location>
</feature>
<dbReference type="PROSITE" id="PS01124">
    <property type="entry name" value="HTH_ARAC_FAMILY_2"/>
    <property type="match status" value="1"/>
</dbReference>